<proteinExistence type="predicted"/>
<dbReference type="RefSeq" id="WP_057280801.1">
    <property type="nucleotide sequence ID" value="NZ_CZAN01000046.1"/>
</dbReference>
<evidence type="ECO:0000313" key="2">
    <source>
        <dbReference type="EMBL" id="MCB7282826.1"/>
    </source>
</evidence>
<name>A0A174SN39_PHOVU</name>
<dbReference type="NCBIfam" id="NF038324">
    <property type="entry name" value="DrmB_fam"/>
    <property type="match status" value="1"/>
</dbReference>
<evidence type="ECO:0000313" key="3">
    <source>
        <dbReference type="EMBL" id="RHH79280.1"/>
    </source>
</evidence>
<reference evidence="2" key="2">
    <citation type="submission" date="2021-10" db="EMBL/GenBank/DDBJ databases">
        <title>Collection of gut derived symbiotic bacterial strains cultured from healthy donors.</title>
        <authorList>
            <person name="Lin H."/>
            <person name="Littmann E."/>
            <person name="Kohout C."/>
            <person name="Pamer E.G."/>
        </authorList>
    </citation>
    <scope>NUCLEOTIDE SEQUENCE</scope>
    <source>
        <strain evidence="2">DFI.1.167</strain>
    </source>
</reference>
<accession>A0A174SN39</accession>
<dbReference type="EMBL" id="QRKA01000011">
    <property type="protein sequence ID" value="RHH79280.1"/>
    <property type="molecule type" value="Genomic_DNA"/>
</dbReference>
<reference evidence="3 4" key="1">
    <citation type="submission" date="2018-08" db="EMBL/GenBank/DDBJ databases">
        <title>A genome reference for cultivated species of the human gut microbiota.</title>
        <authorList>
            <person name="Zou Y."/>
            <person name="Xue W."/>
            <person name="Luo G."/>
        </authorList>
    </citation>
    <scope>NUCLEOTIDE SEQUENCE [LARGE SCALE GENOMIC DNA]</scope>
    <source>
        <strain evidence="3 4">AM16-6</strain>
    </source>
</reference>
<comment type="caution">
    <text evidence="3">The sequence shown here is derived from an EMBL/GenBank/DDBJ whole genome shotgun (WGS) entry which is preliminary data.</text>
</comment>
<gene>
    <name evidence="3" type="ORF">DW193_09280</name>
    <name evidence="2" type="ORF">LI282_17500</name>
</gene>
<dbReference type="Pfam" id="PF09369">
    <property type="entry name" value="MZB"/>
    <property type="match status" value="1"/>
</dbReference>
<feature type="domain" description="MrfA-like Zn-binding" evidence="1">
    <location>
        <begin position="590"/>
        <end position="681"/>
    </location>
</feature>
<dbReference type="InterPro" id="IPR047721">
    <property type="entry name" value="DrmB"/>
</dbReference>
<evidence type="ECO:0000313" key="4">
    <source>
        <dbReference type="Proteomes" id="UP000283713"/>
    </source>
</evidence>
<dbReference type="EMBL" id="JAJCQG010000069">
    <property type="protein sequence ID" value="MCB7282826.1"/>
    <property type="molecule type" value="Genomic_DNA"/>
</dbReference>
<sequence>MDIRKENQYNQSMGKYKILSTAAGVGSIITTKWGGFIMPLSINNWKFVEVVSNKIKEIQSQTLNIPKIQEECGVELIEDPRFVDFLNVKKRFTQLKCFVAIPHILLNSFNQIQRKGNPLYESIKARFGTELGEDMFYIPAINFPQWFISANSEIKPLNEWRKEWQIRKCNDGKMTYFVPPRDPNKKTYRKIKAEVLHDDVEYGLLKPVPLILICPNGHISDIPWYKFFCASLKHEKMDDDAGFELFGYDCEDCSCGGKHNIKWLNSRNQAESWGTLKCSKCGYSVSLAGIMNIKPYCRGERPWVNKDNAYERCLSTGQKTKMQVAMVTSNSIYYASGFSSLYIPKDFIPLKPGQLNDQARMVLSKVTEKYNTMVTRRPEMTQEEFWKKKYNACDEFIEDANLNWQCSLTDFDYENIKNMFLGLIVEDEDNDPVATYRLTEFEVLTDIHEPNRKSKGLEFNEIIIPNSLQPYFKTIKQVNTVSLTNTQLGFGRVNMPTSKLDDSGKIVAPGDEMKPIFDGIPSDIYVLPANQIYGEGLFFAFDMATIERWAEENDLNDHYKCQLDNGALGEFLYQEISLYGRAKFYLLHTFSHVLMKELEFTCGYPTASLSERLYYSDKMCGVLIYTADGAEGSMGGLVWQGQPRLISSIIESAMKRAVNCSSDPLCWENEDSLNRASCFGCTMVSETSCEYQNMGLDRRALVDEEYGFFKNLVGLDSI</sequence>
<dbReference type="Proteomes" id="UP001199363">
    <property type="component" value="Unassembled WGS sequence"/>
</dbReference>
<dbReference type="AlphaFoldDB" id="A0A174SN39"/>
<dbReference type="InterPro" id="IPR018973">
    <property type="entry name" value="MZB"/>
</dbReference>
<evidence type="ECO:0000259" key="1">
    <source>
        <dbReference type="Pfam" id="PF09369"/>
    </source>
</evidence>
<organism evidence="3 4">
    <name type="scientific">Phocaeicola vulgatus</name>
    <name type="common">Bacteroides vulgatus</name>
    <dbReference type="NCBI Taxonomy" id="821"/>
    <lineage>
        <taxon>Bacteria</taxon>
        <taxon>Pseudomonadati</taxon>
        <taxon>Bacteroidota</taxon>
        <taxon>Bacteroidia</taxon>
        <taxon>Bacteroidales</taxon>
        <taxon>Bacteroidaceae</taxon>
        <taxon>Phocaeicola</taxon>
    </lineage>
</organism>
<dbReference type="Proteomes" id="UP000283713">
    <property type="component" value="Unassembled WGS sequence"/>
</dbReference>
<protein>
    <submittedName>
        <fullName evidence="2">DUF1998 domain-containing protein</fullName>
    </submittedName>
</protein>